<keyword evidence="2" id="KW-1185">Reference proteome</keyword>
<name>A0ABN6VYU8_9BACT</name>
<dbReference type="RefSeq" id="WP_282000600.1">
    <property type="nucleotide sequence ID" value="NZ_AP027151.1"/>
</dbReference>
<organism evidence="1 2">
    <name type="scientific">Geotalea uraniireducens</name>
    <dbReference type="NCBI Taxonomy" id="351604"/>
    <lineage>
        <taxon>Bacteria</taxon>
        <taxon>Pseudomonadati</taxon>
        <taxon>Thermodesulfobacteriota</taxon>
        <taxon>Desulfuromonadia</taxon>
        <taxon>Geobacterales</taxon>
        <taxon>Geobacteraceae</taxon>
        <taxon>Geotalea</taxon>
    </lineage>
</organism>
<reference evidence="1 2" key="1">
    <citation type="submission" date="2022-12" db="EMBL/GenBank/DDBJ databases">
        <title>Polyphasic characterization of Geotalea uranireducens NIT-SL11 newly isolated from a complex of sewage sludge and microbially reduced graphene oxide.</title>
        <authorList>
            <person name="Xie L."/>
            <person name="Yoshida N."/>
            <person name="Meng L."/>
        </authorList>
    </citation>
    <scope>NUCLEOTIDE SEQUENCE [LARGE SCALE GENOMIC DNA]</scope>
    <source>
        <strain evidence="1 2">NIT-SL11</strain>
    </source>
</reference>
<dbReference type="EMBL" id="AP027151">
    <property type="protein sequence ID" value="BDV44501.1"/>
    <property type="molecule type" value="Genomic_DNA"/>
</dbReference>
<evidence type="ECO:0000313" key="2">
    <source>
        <dbReference type="Proteomes" id="UP001317705"/>
    </source>
</evidence>
<gene>
    <name evidence="1" type="ORF">GURASL_34240</name>
</gene>
<evidence type="ECO:0000313" key="1">
    <source>
        <dbReference type="EMBL" id="BDV44501.1"/>
    </source>
</evidence>
<dbReference type="Proteomes" id="UP001317705">
    <property type="component" value="Chromosome"/>
</dbReference>
<protein>
    <submittedName>
        <fullName evidence="1">Uncharacterized protein</fullName>
    </submittedName>
</protein>
<accession>A0ABN6VYU8</accession>
<proteinExistence type="predicted"/>
<sequence length="64" mass="7595">MNDRDESLLDSTKVAGRCDSITERIERLKREIGKGEAVYTVAELRRLERQLEEYEGLYRNLLHR</sequence>